<evidence type="ECO:0000259" key="5">
    <source>
        <dbReference type="PROSITE" id="PS50011"/>
    </source>
</evidence>
<dbReference type="InterPro" id="IPR011009">
    <property type="entry name" value="Kinase-like_dom_sf"/>
</dbReference>
<keyword evidence="6" id="KW-0418">Kinase</keyword>
<dbReference type="SMART" id="SM00248">
    <property type="entry name" value="ANK"/>
    <property type="match status" value="2"/>
</dbReference>
<dbReference type="InParanoid" id="A0A165JL15"/>
<evidence type="ECO:0000313" key="7">
    <source>
        <dbReference type="Proteomes" id="UP000077266"/>
    </source>
</evidence>
<keyword evidence="2" id="KW-0067">ATP-binding</keyword>
<sequence length="441" mass="47754">MAEAPNTTEHRQLAVTDDTIDKYETQPAPDSHHFESLAVPCVSNAQFQDVEVVGRGSHFVVSRATLRSQNNSTQPVAIKRVLSTATATNAVRAALREARAMDQCKHANVVQLVALAWEDEQQHKAPALVVELALGNLRQLLRGKVAWEGSEQVETWKLKTQFAADIAGGLLCLHNSGIVHGDVRAAKILVFRHTQRSSGLVAKVADCAFSVADPPELAICRAVGAREWKAPECLSGAPSNLACHASGTARDVYSFGVTLWEIANFGATPFDDVSEAELDNMKLDDAQTAFTTLIMSLPEDCPDCFSETLFATVQNKPDDRETFSLTQQRFLDPSDSHDTSLAPPSLSTAEVRHQSSEPEATQQVNHVLYTVHLAAALNNANGIRALVRAGESISARHGQTDETPLHTAARFLRLDSVKTLLELGADVNSTAKDGETPLHFA</sequence>
<dbReference type="InterPro" id="IPR036770">
    <property type="entry name" value="Ankyrin_rpt-contain_sf"/>
</dbReference>
<evidence type="ECO:0000256" key="2">
    <source>
        <dbReference type="ARBA" id="ARBA00022840"/>
    </source>
</evidence>
<dbReference type="PROSITE" id="PS50088">
    <property type="entry name" value="ANK_REPEAT"/>
    <property type="match status" value="1"/>
</dbReference>
<evidence type="ECO:0000256" key="1">
    <source>
        <dbReference type="ARBA" id="ARBA00022741"/>
    </source>
</evidence>
<organism evidence="6 7">
    <name type="scientific">Exidia glandulosa HHB12029</name>
    <dbReference type="NCBI Taxonomy" id="1314781"/>
    <lineage>
        <taxon>Eukaryota</taxon>
        <taxon>Fungi</taxon>
        <taxon>Dikarya</taxon>
        <taxon>Basidiomycota</taxon>
        <taxon>Agaricomycotina</taxon>
        <taxon>Agaricomycetes</taxon>
        <taxon>Auriculariales</taxon>
        <taxon>Exidiaceae</taxon>
        <taxon>Exidia</taxon>
    </lineage>
</organism>
<protein>
    <submittedName>
        <fullName evidence="6">Kinase-like protein</fullName>
    </submittedName>
</protein>
<keyword evidence="6" id="KW-0808">Transferase</keyword>
<feature type="region of interest" description="Disordered" evidence="4">
    <location>
        <begin position="331"/>
        <end position="360"/>
    </location>
</feature>
<proteinExistence type="predicted"/>
<dbReference type="GO" id="GO:0004672">
    <property type="term" value="F:protein kinase activity"/>
    <property type="evidence" value="ECO:0007669"/>
    <property type="project" value="InterPro"/>
</dbReference>
<name>A0A165JL15_EXIGL</name>
<dbReference type="Pfam" id="PF07714">
    <property type="entry name" value="PK_Tyr_Ser-Thr"/>
    <property type="match status" value="1"/>
</dbReference>
<dbReference type="GO" id="GO:0005524">
    <property type="term" value="F:ATP binding"/>
    <property type="evidence" value="ECO:0007669"/>
    <property type="project" value="UniProtKB-KW"/>
</dbReference>
<accession>A0A165JL15</accession>
<dbReference type="Gene3D" id="1.25.40.20">
    <property type="entry name" value="Ankyrin repeat-containing domain"/>
    <property type="match status" value="1"/>
</dbReference>
<dbReference type="SUPFAM" id="SSF56112">
    <property type="entry name" value="Protein kinase-like (PK-like)"/>
    <property type="match status" value="1"/>
</dbReference>
<evidence type="ECO:0000313" key="6">
    <source>
        <dbReference type="EMBL" id="KZV95001.1"/>
    </source>
</evidence>
<dbReference type="EMBL" id="KV425964">
    <property type="protein sequence ID" value="KZV95001.1"/>
    <property type="molecule type" value="Genomic_DNA"/>
</dbReference>
<dbReference type="InterPro" id="IPR002110">
    <property type="entry name" value="Ankyrin_rpt"/>
</dbReference>
<dbReference type="InterPro" id="IPR000719">
    <property type="entry name" value="Prot_kinase_dom"/>
</dbReference>
<dbReference type="SUPFAM" id="SSF48403">
    <property type="entry name" value="Ankyrin repeat"/>
    <property type="match status" value="1"/>
</dbReference>
<dbReference type="STRING" id="1314781.A0A165JL15"/>
<evidence type="ECO:0000256" key="4">
    <source>
        <dbReference type="SAM" id="MobiDB-lite"/>
    </source>
</evidence>
<keyword evidence="1" id="KW-0547">Nucleotide-binding</keyword>
<keyword evidence="3" id="KW-0040">ANK repeat</keyword>
<dbReference type="PROSITE" id="PS50011">
    <property type="entry name" value="PROTEIN_KINASE_DOM"/>
    <property type="match status" value="1"/>
</dbReference>
<dbReference type="PANTHER" id="PTHR24418">
    <property type="entry name" value="TYROSINE-PROTEIN KINASE"/>
    <property type="match status" value="1"/>
</dbReference>
<keyword evidence="7" id="KW-1185">Reference proteome</keyword>
<dbReference type="Pfam" id="PF12796">
    <property type="entry name" value="Ank_2"/>
    <property type="match status" value="1"/>
</dbReference>
<feature type="domain" description="Protein kinase" evidence="5">
    <location>
        <begin position="47"/>
        <end position="331"/>
    </location>
</feature>
<dbReference type="InterPro" id="IPR050198">
    <property type="entry name" value="Non-receptor_tyrosine_kinases"/>
</dbReference>
<dbReference type="Proteomes" id="UP000077266">
    <property type="component" value="Unassembled WGS sequence"/>
</dbReference>
<dbReference type="Gene3D" id="3.30.200.20">
    <property type="entry name" value="Phosphorylase Kinase, domain 1"/>
    <property type="match status" value="1"/>
</dbReference>
<dbReference type="PROSITE" id="PS50297">
    <property type="entry name" value="ANK_REP_REGION"/>
    <property type="match status" value="1"/>
</dbReference>
<dbReference type="OrthoDB" id="2875016at2759"/>
<dbReference type="InterPro" id="IPR001245">
    <property type="entry name" value="Ser-Thr/Tyr_kinase_cat_dom"/>
</dbReference>
<feature type="non-terminal residue" evidence="6">
    <location>
        <position position="441"/>
    </location>
</feature>
<reference evidence="6 7" key="1">
    <citation type="journal article" date="2016" name="Mol. Biol. Evol.">
        <title>Comparative Genomics of Early-Diverging Mushroom-Forming Fungi Provides Insights into the Origins of Lignocellulose Decay Capabilities.</title>
        <authorList>
            <person name="Nagy L.G."/>
            <person name="Riley R."/>
            <person name="Tritt A."/>
            <person name="Adam C."/>
            <person name="Daum C."/>
            <person name="Floudas D."/>
            <person name="Sun H."/>
            <person name="Yadav J.S."/>
            <person name="Pangilinan J."/>
            <person name="Larsson K.H."/>
            <person name="Matsuura K."/>
            <person name="Barry K."/>
            <person name="Labutti K."/>
            <person name="Kuo R."/>
            <person name="Ohm R.A."/>
            <person name="Bhattacharya S.S."/>
            <person name="Shirouzu T."/>
            <person name="Yoshinaga Y."/>
            <person name="Martin F.M."/>
            <person name="Grigoriev I.V."/>
            <person name="Hibbett D.S."/>
        </authorList>
    </citation>
    <scope>NUCLEOTIDE SEQUENCE [LARGE SCALE GENOMIC DNA]</scope>
    <source>
        <strain evidence="6 7">HHB12029</strain>
    </source>
</reference>
<evidence type="ECO:0000256" key="3">
    <source>
        <dbReference type="PROSITE-ProRule" id="PRU00023"/>
    </source>
</evidence>
<dbReference type="Gene3D" id="1.10.510.10">
    <property type="entry name" value="Transferase(Phosphotransferase) domain 1"/>
    <property type="match status" value="1"/>
</dbReference>
<feature type="repeat" description="ANK" evidence="3">
    <location>
        <begin position="400"/>
        <end position="432"/>
    </location>
</feature>
<gene>
    <name evidence="6" type="ORF">EXIGLDRAFT_644651</name>
</gene>
<dbReference type="AlphaFoldDB" id="A0A165JL15"/>